<evidence type="ECO:0000313" key="3">
    <source>
        <dbReference type="Proteomes" id="UP001172457"/>
    </source>
</evidence>
<reference evidence="2" key="1">
    <citation type="submission" date="2023-03" db="EMBL/GenBank/DDBJ databases">
        <title>Chromosome-scale reference genome and RAD-based genetic map of yellow starthistle (Centaurea solstitialis) reveal putative structural variation and QTLs associated with invader traits.</title>
        <authorList>
            <person name="Reatini B."/>
            <person name="Cang F.A."/>
            <person name="Jiang Q."/>
            <person name="Mckibben M.T.W."/>
            <person name="Barker M.S."/>
            <person name="Rieseberg L.H."/>
            <person name="Dlugosch K.M."/>
        </authorList>
    </citation>
    <scope>NUCLEOTIDE SEQUENCE</scope>
    <source>
        <strain evidence="2">CAN-66</strain>
        <tissue evidence="2">Leaf</tissue>
    </source>
</reference>
<keyword evidence="3" id="KW-1185">Reference proteome</keyword>
<dbReference type="AlphaFoldDB" id="A0AA38SI51"/>
<sequence>MEGNEKKGNEKSYMEDFEKKVRISEEAMDSNHLQTIALLRKFLAVQQSRAEAYAKLKKFVFFTNFSIFDLLMKVLTVNWIDMAIDLLRFRLFPQEISAYYVI</sequence>
<organism evidence="2 3">
    <name type="scientific">Centaurea solstitialis</name>
    <name type="common">yellow star-thistle</name>
    <dbReference type="NCBI Taxonomy" id="347529"/>
    <lineage>
        <taxon>Eukaryota</taxon>
        <taxon>Viridiplantae</taxon>
        <taxon>Streptophyta</taxon>
        <taxon>Embryophyta</taxon>
        <taxon>Tracheophyta</taxon>
        <taxon>Spermatophyta</taxon>
        <taxon>Magnoliopsida</taxon>
        <taxon>eudicotyledons</taxon>
        <taxon>Gunneridae</taxon>
        <taxon>Pentapetalae</taxon>
        <taxon>asterids</taxon>
        <taxon>campanulids</taxon>
        <taxon>Asterales</taxon>
        <taxon>Asteraceae</taxon>
        <taxon>Carduoideae</taxon>
        <taxon>Cardueae</taxon>
        <taxon>Centaureinae</taxon>
        <taxon>Centaurea</taxon>
    </lineage>
</organism>
<keyword evidence="1" id="KW-1133">Transmembrane helix</keyword>
<keyword evidence="1" id="KW-0472">Membrane</keyword>
<protein>
    <submittedName>
        <fullName evidence="2">Uncharacterized protein</fullName>
    </submittedName>
</protein>
<keyword evidence="1" id="KW-0812">Transmembrane</keyword>
<proteinExistence type="predicted"/>
<gene>
    <name evidence="2" type="ORF">OSB04_029294</name>
</gene>
<name>A0AA38SI51_9ASTR</name>
<comment type="caution">
    <text evidence="2">The sequence shown here is derived from an EMBL/GenBank/DDBJ whole genome shotgun (WGS) entry which is preliminary data.</text>
</comment>
<dbReference type="EMBL" id="JARYMX010000007">
    <property type="protein sequence ID" value="KAJ9542788.1"/>
    <property type="molecule type" value="Genomic_DNA"/>
</dbReference>
<dbReference type="Proteomes" id="UP001172457">
    <property type="component" value="Chromosome 7"/>
</dbReference>
<evidence type="ECO:0000313" key="2">
    <source>
        <dbReference type="EMBL" id="KAJ9542788.1"/>
    </source>
</evidence>
<evidence type="ECO:0000256" key="1">
    <source>
        <dbReference type="SAM" id="Phobius"/>
    </source>
</evidence>
<feature type="transmembrane region" description="Helical" evidence="1">
    <location>
        <begin position="59"/>
        <end position="80"/>
    </location>
</feature>
<accession>A0AA38SI51</accession>